<evidence type="ECO:0000313" key="12">
    <source>
        <dbReference type="Proteomes" id="UP000612746"/>
    </source>
</evidence>
<dbReference type="Pfam" id="PF05645">
    <property type="entry name" value="RNA_pol_Rpc82"/>
    <property type="match status" value="1"/>
</dbReference>
<dbReference type="PANTHER" id="PTHR12949">
    <property type="entry name" value="RNA POLYMERASE III DNA DIRECTED -RELATED"/>
    <property type="match status" value="1"/>
</dbReference>
<reference evidence="11" key="1">
    <citation type="submission" date="2020-12" db="EMBL/GenBank/DDBJ databases">
        <title>Metabolic potential, ecology and presence of endohyphal bacteria is reflected in genomic diversity of Mucoromycotina.</title>
        <authorList>
            <person name="Muszewska A."/>
            <person name="Okrasinska A."/>
            <person name="Steczkiewicz K."/>
            <person name="Drgas O."/>
            <person name="Orlowska M."/>
            <person name="Perlinska-Lenart U."/>
            <person name="Aleksandrzak-Piekarczyk T."/>
            <person name="Szatraj K."/>
            <person name="Zielenkiewicz U."/>
            <person name="Pilsyk S."/>
            <person name="Malc E."/>
            <person name="Mieczkowski P."/>
            <person name="Kruszewska J.S."/>
            <person name="Biernat P."/>
            <person name="Pawlowska J."/>
        </authorList>
    </citation>
    <scope>NUCLEOTIDE SEQUENCE</scope>
    <source>
        <strain evidence="11">WA0000051536</strain>
    </source>
</reference>
<keyword evidence="7" id="KW-0175">Coiled coil</keyword>
<evidence type="ECO:0000256" key="6">
    <source>
        <dbReference type="RuleBase" id="RU367076"/>
    </source>
</evidence>
<evidence type="ECO:0000256" key="7">
    <source>
        <dbReference type="SAM" id="Coils"/>
    </source>
</evidence>
<keyword evidence="2 6" id="KW-0240">DNA-directed RNA polymerase</keyword>
<dbReference type="Pfam" id="PF22536">
    <property type="entry name" value="WHD_POLR3C"/>
    <property type="match status" value="1"/>
</dbReference>
<dbReference type="InterPro" id="IPR039748">
    <property type="entry name" value="RPC3"/>
</dbReference>
<feature type="coiled-coil region" evidence="7">
    <location>
        <begin position="490"/>
        <end position="547"/>
    </location>
</feature>
<keyword evidence="4 6" id="KW-0539">Nucleus</keyword>
<evidence type="ECO:0000259" key="8">
    <source>
        <dbReference type="Pfam" id="PF05645"/>
    </source>
</evidence>
<evidence type="ECO:0000256" key="2">
    <source>
        <dbReference type="ARBA" id="ARBA00022478"/>
    </source>
</evidence>
<feature type="domain" description="RNA polymerase III Rpc82 C -terminal" evidence="8">
    <location>
        <begin position="144"/>
        <end position="371"/>
    </location>
</feature>
<comment type="subunit">
    <text evidence="6">Component of the RNA polymerase III (Pol III) complex consisting of 17 subunits.</text>
</comment>
<comment type="caution">
    <text evidence="11">The sequence shown here is derived from an EMBL/GenBank/DDBJ whole genome shotgun (WGS) entry which is preliminary data.</text>
</comment>
<dbReference type="InterPro" id="IPR036388">
    <property type="entry name" value="WH-like_DNA-bd_sf"/>
</dbReference>
<evidence type="ECO:0000259" key="9">
    <source>
        <dbReference type="Pfam" id="PF08221"/>
    </source>
</evidence>
<keyword evidence="12" id="KW-1185">Reference proteome</keyword>
<dbReference type="GO" id="GO:0006351">
    <property type="term" value="P:DNA-templated transcription"/>
    <property type="evidence" value="ECO:0007669"/>
    <property type="project" value="InterPro"/>
</dbReference>
<sequence length="554" mass="63967">MSTQPRLCREIVLEHFGPIVEQVAQVLLTKGRLTLSGIVQFTQMPVRTVREALVVMIQHNICFYAEAREGLRQVCFYSIGQDEILLRLRIGRIIYWSGEWFGKEASTITHLMLLNGRLTLKDLKQWVKDNESSPQQKIVAYEQKFSQLASKRFITAVMPEDSKARIDRKLEAEAIAVNELLLGPSTREKAEIEFKVQQQLDDEDQSRQMIGMKRKVTETMDDDDEVSASKRFALTVEMEVEDDVFFRINYKQFTKYFRNEAVIDQATDIINRGAGQVLRLFLEQSDSFTGGIGKEESQPTSALHVASVLPHDMFTETGLDSREDSVHNERPTAADIVTEYFELLRQSPAKFIKRADNKGHNFFVVDFKSIRLYMMRKLFDKLMKSRFGNSTCRIARILIEKGKLEEKQARAFDIMNAHGLQAVQKMAMLPAKDTREKLALLCTHGICDIQEVPKSADRAPSRTIFLWFVSLDKCYQELLIDLYRSIANVRQRIRHELATRQRLLEKMERKDVSENQDLLSAGDKKAIEELNKKVERLEVSAGRLDEMVMVYRDF</sequence>
<keyword evidence="3 6" id="KW-0804">Transcription</keyword>
<dbReference type="InterPro" id="IPR013197">
    <property type="entry name" value="RNA_pol_III_RPC82-rel_HTH"/>
</dbReference>
<dbReference type="InterPro" id="IPR055207">
    <property type="entry name" value="POLR3C_WHD"/>
</dbReference>
<dbReference type="PANTHER" id="PTHR12949:SF0">
    <property type="entry name" value="DNA-DIRECTED RNA POLYMERASE III SUBUNIT RPC3"/>
    <property type="match status" value="1"/>
</dbReference>
<comment type="subcellular location">
    <subcellularLocation>
        <location evidence="1 6">Nucleus</location>
    </subcellularLocation>
</comment>
<dbReference type="GO" id="GO:0003697">
    <property type="term" value="F:single-stranded DNA binding"/>
    <property type="evidence" value="ECO:0007669"/>
    <property type="project" value="UniProtKB-UniRule"/>
</dbReference>
<evidence type="ECO:0000259" key="10">
    <source>
        <dbReference type="Pfam" id="PF22536"/>
    </source>
</evidence>
<evidence type="ECO:0000256" key="5">
    <source>
        <dbReference type="ARBA" id="ARBA00025127"/>
    </source>
</evidence>
<dbReference type="EMBL" id="JAEPRA010000023">
    <property type="protein sequence ID" value="KAG2172515.1"/>
    <property type="molecule type" value="Genomic_DNA"/>
</dbReference>
<feature type="domain" description="DNA-directed RNA polymerase III subunit RPC3 winged-helix" evidence="10">
    <location>
        <begin position="381"/>
        <end position="469"/>
    </location>
</feature>
<dbReference type="GO" id="GO:0005666">
    <property type="term" value="C:RNA polymerase III complex"/>
    <property type="evidence" value="ECO:0007669"/>
    <property type="project" value="UniProtKB-UniRule"/>
</dbReference>
<dbReference type="Proteomes" id="UP000612746">
    <property type="component" value="Unassembled WGS sequence"/>
</dbReference>
<evidence type="ECO:0000256" key="3">
    <source>
        <dbReference type="ARBA" id="ARBA00023163"/>
    </source>
</evidence>
<dbReference type="Pfam" id="PF08221">
    <property type="entry name" value="HTH_9"/>
    <property type="match status" value="1"/>
</dbReference>
<feature type="domain" description="RNA polymerase III subunit RPC82-related helix-turn-helix" evidence="9">
    <location>
        <begin position="7"/>
        <end position="66"/>
    </location>
</feature>
<evidence type="ECO:0000256" key="1">
    <source>
        <dbReference type="ARBA" id="ARBA00004123"/>
    </source>
</evidence>
<dbReference type="AlphaFoldDB" id="A0A8H7PEN3"/>
<dbReference type="Gene3D" id="1.10.10.10">
    <property type="entry name" value="Winged helix-like DNA-binding domain superfamily/Winged helix DNA-binding domain"/>
    <property type="match status" value="4"/>
</dbReference>
<gene>
    <name evidence="11" type="ORF">INT44_002530</name>
</gene>
<evidence type="ECO:0000313" key="11">
    <source>
        <dbReference type="EMBL" id="KAG2172515.1"/>
    </source>
</evidence>
<accession>A0A8H7PEN3</accession>
<proteinExistence type="inferred from homology"/>
<dbReference type="InterPro" id="IPR008806">
    <property type="entry name" value="RNA_pol_III_Rpc82_C"/>
</dbReference>
<comment type="similarity">
    <text evidence="6">Belongs to the RNA polymerase beta chain family.</text>
</comment>
<comment type="function">
    <text evidence="5 6">DNA-dependent RNA polymerase catalyzes the transcription of DNA into RNA using the four ribonucleoside triphosphates as substrates. Specific core component of RNA polymerase III which synthesizes small RNAs, such as 5S rRNA and tRNAs.</text>
</comment>
<name>A0A8H7PEN3_9FUNG</name>
<protein>
    <recommendedName>
        <fullName evidence="6">DNA-directed RNA polymerase III subunit RPC3</fullName>
        <shortName evidence="6">RNA polymerase III subunit C3</shortName>
    </recommendedName>
</protein>
<evidence type="ECO:0000256" key="4">
    <source>
        <dbReference type="ARBA" id="ARBA00023242"/>
    </source>
</evidence>
<organism evidence="11 12">
    <name type="scientific">Umbelopsis vinacea</name>
    <dbReference type="NCBI Taxonomy" id="44442"/>
    <lineage>
        <taxon>Eukaryota</taxon>
        <taxon>Fungi</taxon>
        <taxon>Fungi incertae sedis</taxon>
        <taxon>Mucoromycota</taxon>
        <taxon>Mucoromycotina</taxon>
        <taxon>Umbelopsidomycetes</taxon>
        <taxon>Umbelopsidales</taxon>
        <taxon>Umbelopsidaceae</taxon>
        <taxon>Umbelopsis</taxon>
    </lineage>
</organism>
<dbReference type="OrthoDB" id="272392at2759"/>